<dbReference type="InterPro" id="IPR015424">
    <property type="entry name" value="PyrdxlP-dep_Trfase"/>
</dbReference>
<evidence type="ECO:0000256" key="7">
    <source>
        <dbReference type="ARBA" id="ARBA00023239"/>
    </source>
</evidence>
<dbReference type="PANTHER" id="PTHR42885">
    <property type="entry name" value="HISTIDINOL-PHOSPHATE AMINOTRANSFERASE-RELATED"/>
    <property type="match status" value="1"/>
</dbReference>
<proteinExistence type="predicted"/>
<dbReference type="Pfam" id="PF00155">
    <property type="entry name" value="Aminotran_1_2"/>
    <property type="match status" value="1"/>
</dbReference>
<comment type="pathway">
    <text evidence="3">Cofactor biosynthesis; adenosylcobalamin biosynthesis.</text>
</comment>
<protein>
    <recommendedName>
        <fullName evidence="4">threonine-phosphate decarboxylase</fullName>
        <ecNumber evidence="4">4.1.1.81</ecNumber>
    </recommendedName>
    <alternativeName>
        <fullName evidence="8">L-threonine-O-3-phosphate decarboxylase</fullName>
    </alternativeName>
</protein>
<keyword evidence="7 11" id="KW-0456">Lyase</keyword>
<name>A0A173SB30_9FIRM</name>
<dbReference type="RefSeq" id="WP_070103886.1">
    <property type="nucleotide sequence ID" value="NZ_CAUDZB010000001.1"/>
</dbReference>
<dbReference type="EC" id="4.1.1.81" evidence="4"/>
<sequence length="357" mass="40428">MKKISHGGNIYKKAKEMGIREEDILDFSANISPLGLPEHIRRAMIEAIDGTINYPDPDCSRLKEAISKQDNVPESHITCGNGGADLLYRLAFGLHPKKVLLPAPAFVEYEEALSAAGAQMEYYLMRDDFVIKEDILEQITEETDFVVICNPNNPTGILTEKELILRVLERAKETNTFVMADECFLEICQNESEYTVKPFIEKYENLIILKSFTKLYAIPGVRLGYILAGSEDVIAKVNRTGQAWSVSHIAQCAGVAALSDNVYKERVIETVAEELSYMKKEFFKLPVILYDGAANYLFFQTPGITDLDRRLESYGIMIRNCSNYVNLGKDYWRVAVKSHEENEKLIKALRMILKGEE</sequence>
<evidence type="ECO:0000256" key="8">
    <source>
        <dbReference type="ARBA" id="ARBA00029996"/>
    </source>
</evidence>
<dbReference type="CDD" id="cd00609">
    <property type="entry name" value="AAT_like"/>
    <property type="match status" value="1"/>
</dbReference>
<organism evidence="11 12">
    <name type="scientific">Anaerobutyricum hallii</name>
    <dbReference type="NCBI Taxonomy" id="39488"/>
    <lineage>
        <taxon>Bacteria</taxon>
        <taxon>Bacillati</taxon>
        <taxon>Bacillota</taxon>
        <taxon>Clostridia</taxon>
        <taxon>Lachnospirales</taxon>
        <taxon>Lachnospiraceae</taxon>
        <taxon>Anaerobutyricum</taxon>
    </lineage>
</organism>
<dbReference type="OrthoDB" id="9813612at2"/>
<evidence type="ECO:0000256" key="4">
    <source>
        <dbReference type="ARBA" id="ARBA00012285"/>
    </source>
</evidence>
<accession>A0A173SB30</accession>
<evidence type="ECO:0000256" key="1">
    <source>
        <dbReference type="ARBA" id="ARBA00001933"/>
    </source>
</evidence>
<evidence type="ECO:0000256" key="3">
    <source>
        <dbReference type="ARBA" id="ARBA00004953"/>
    </source>
</evidence>
<comment type="catalytic activity">
    <reaction evidence="9">
        <text>O-phospho-L-threonine + H(+) = (R)-1-aminopropan-2-yl phosphate + CO2</text>
        <dbReference type="Rhea" id="RHEA:11492"/>
        <dbReference type="ChEBI" id="CHEBI:15378"/>
        <dbReference type="ChEBI" id="CHEBI:16526"/>
        <dbReference type="ChEBI" id="CHEBI:58563"/>
        <dbReference type="ChEBI" id="CHEBI:58675"/>
        <dbReference type="EC" id="4.1.1.81"/>
    </reaction>
</comment>
<evidence type="ECO:0000256" key="2">
    <source>
        <dbReference type="ARBA" id="ARBA00003444"/>
    </source>
</evidence>
<evidence type="ECO:0000259" key="10">
    <source>
        <dbReference type="Pfam" id="PF00155"/>
    </source>
</evidence>
<dbReference type="GO" id="GO:0009236">
    <property type="term" value="P:cobalamin biosynthetic process"/>
    <property type="evidence" value="ECO:0007669"/>
    <property type="project" value="UniProtKB-UniPathway"/>
</dbReference>
<dbReference type="InterPro" id="IPR015421">
    <property type="entry name" value="PyrdxlP-dep_Trfase_major"/>
</dbReference>
<gene>
    <name evidence="11" type="primary">cobD</name>
    <name evidence="11" type="ORF">ERS852578_00795</name>
</gene>
<keyword evidence="6" id="KW-0663">Pyridoxal phosphate</keyword>
<keyword evidence="5" id="KW-0169">Cobalamin biosynthesis</keyword>
<dbReference type="GO" id="GO:0030170">
    <property type="term" value="F:pyridoxal phosphate binding"/>
    <property type="evidence" value="ECO:0007669"/>
    <property type="project" value="InterPro"/>
</dbReference>
<dbReference type="UniPathway" id="UPA00148"/>
<dbReference type="AlphaFoldDB" id="A0A173SB30"/>
<comment type="function">
    <text evidence="2">Decarboxylates L-threonine-O-3-phosphate to yield (R)-1-amino-2-propanol O-2-phosphate, the precursor for the linkage between the nucleotide loop and the corrin ring in cobalamin.</text>
</comment>
<dbReference type="Gene3D" id="3.40.640.10">
    <property type="entry name" value="Type I PLP-dependent aspartate aminotransferase-like (Major domain)"/>
    <property type="match status" value="1"/>
</dbReference>
<dbReference type="EMBL" id="CYYC01000007">
    <property type="protein sequence ID" value="CUM87543.1"/>
    <property type="molecule type" value="Genomic_DNA"/>
</dbReference>
<comment type="cofactor">
    <cofactor evidence="1">
        <name>pyridoxal 5'-phosphate</name>
        <dbReference type="ChEBI" id="CHEBI:597326"/>
    </cofactor>
</comment>
<feature type="domain" description="Aminotransferase class I/classII large" evidence="10">
    <location>
        <begin position="23"/>
        <end position="349"/>
    </location>
</feature>
<reference evidence="11 12" key="1">
    <citation type="submission" date="2015-09" db="EMBL/GenBank/DDBJ databases">
        <authorList>
            <consortium name="Pathogen Informatics"/>
        </authorList>
    </citation>
    <scope>NUCLEOTIDE SEQUENCE [LARGE SCALE GENOMIC DNA]</scope>
    <source>
        <strain evidence="11 12">2789STDY5834966</strain>
    </source>
</reference>
<dbReference type="Gene3D" id="3.90.1150.10">
    <property type="entry name" value="Aspartate Aminotransferase, domain 1"/>
    <property type="match status" value="1"/>
</dbReference>
<evidence type="ECO:0000256" key="6">
    <source>
        <dbReference type="ARBA" id="ARBA00022898"/>
    </source>
</evidence>
<evidence type="ECO:0000256" key="5">
    <source>
        <dbReference type="ARBA" id="ARBA00022573"/>
    </source>
</evidence>
<dbReference type="InterPro" id="IPR015422">
    <property type="entry name" value="PyrdxlP-dep_Trfase_small"/>
</dbReference>
<dbReference type="InterPro" id="IPR005860">
    <property type="entry name" value="CobD"/>
</dbReference>
<dbReference type="InterPro" id="IPR004839">
    <property type="entry name" value="Aminotransferase_I/II_large"/>
</dbReference>
<dbReference type="PANTHER" id="PTHR42885:SF1">
    <property type="entry name" value="THREONINE-PHOSPHATE DECARBOXYLASE"/>
    <property type="match status" value="1"/>
</dbReference>
<dbReference type="Proteomes" id="UP000095390">
    <property type="component" value="Unassembled WGS sequence"/>
</dbReference>
<dbReference type="SUPFAM" id="SSF53383">
    <property type="entry name" value="PLP-dependent transferases"/>
    <property type="match status" value="1"/>
</dbReference>
<evidence type="ECO:0000256" key="9">
    <source>
        <dbReference type="ARBA" id="ARBA00048531"/>
    </source>
</evidence>
<evidence type="ECO:0000313" key="12">
    <source>
        <dbReference type="Proteomes" id="UP000095390"/>
    </source>
</evidence>
<dbReference type="NCBIfam" id="TIGR01140">
    <property type="entry name" value="L_thr_O3P_dcar"/>
    <property type="match status" value="1"/>
</dbReference>
<dbReference type="GO" id="GO:0048472">
    <property type="term" value="F:threonine-phosphate decarboxylase activity"/>
    <property type="evidence" value="ECO:0007669"/>
    <property type="project" value="UniProtKB-EC"/>
</dbReference>
<evidence type="ECO:0000313" key="11">
    <source>
        <dbReference type="EMBL" id="CUM87543.1"/>
    </source>
</evidence>